<reference evidence="1" key="1">
    <citation type="submission" date="2018-11" db="EMBL/GenBank/DDBJ databases">
        <authorList>
            <person name="Alioto T."/>
            <person name="Alioto T."/>
        </authorList>
    </citation>
    <scope>NUCLEOTIDE SEQUENCE</scope>
</reference>
<accession>A0A8B6H3E7</accession>
<protein>
    <submittedName>
        <fullName evidence="1">Uncharacterized protein</fullName>
    </submittedName>
</protein>
<organism evidence="1 2">
    <name type="scientific">Mytilus galloprovincialis</name>
    <name type="common">Mediterranean mussel</name>
    <dbReference type="NCBI Taxonomy" id="29158"/>
    <lineage>
        <taxon>Eukaryota</taxon>
        <taxon>Metazoa</taxon>
        <taxon>Spiralia</taxon>
        <taxon>Lophotrochozoa</taxon>
        <taxon>Mollusca</taxon>
        <taxon>Bivalvia</taxon>
        <taxon>Autobranchia</taxon>
        <taxon>Pteriomorphia</taxon>
        <taxon>Mytilida</taxon>
        <taxon>Mytiloidea</taxon>
        <taxon>Mytilidae</taxon>
        <taxon>Mytilinae</taxon>
        <taxon>Mytilus</taxon>
    </lineage>
</organism>
<dbReference type="OrthoDB" id="6781095at2759"/>
<name>A0A8B6H3E7_MYTGA</name>
<keyword evidence="2" id="KW-1185">Reference proteome</keyword>
<sequence length="164" mass="18954">MQLIVLYLGNKDIVSWGKTFESSLIRCISKNQLLLAPLHYCNKNGNPNEAVTSWTNVFRDVWNQQLTKAEGGYDHPLQCLAGDLVQVDGQLQLNKTRKECNEVLDWFVCKSGSGYYFDDNIDDEDWVKCTKCQDWYHESYTGTFGSNLRQFKYKSTDPNCTKQE</sequence>
<dbReference type="Proteomes" id="UP000596742">
    <property type="component" value="Unassembled WGS sequence"/>
</dbReference>
<evidence type="ECO:0000313" key="1">
    <source>
        <dbReference type="EMBL" id="VDI72977.1"/>
    </source>
</evidence>
<dbReference type="AlphaFoldDB" id="A0A8B6H3E7"/>
<dbReference type="InterPro" id="IPR011011">
    <property type="entry name" value="Znf_FYVE_PHD"/>
</dbReference>
<dbReference type="EMBL" id="UYJE01009381">
    <property type="protein sequence ID" value="VDI72977.1"/>
    <property type="molecule type" value="Genomic_DNA"/>
</dbReference>
<dbReference type="SUPFAM" id="SSF57903">
    <property type="entry name" value="FYVE/PHD zinc finger"/>
    <property type="match status" value="1"/>
</dbReference>
<gene>
    <name evidence="1" type="ORF">MGAL_10B084697</name>
</gene>
<evidence type="ECO:0000313" key="2">
    <source>
        <dbReference type="Proteomes" id="UP000596742"/>
    </source>
</evidence>
<proteinExistence type="predicted"/>
<comment type="caution">
    <text evidence="1">The sequence shown here is derived from an EMBL/GenBank/DDBJ whole genome shotgun (WGS) entry which is preliminary data.</text>
</comment>